<evidence type="ECO:0000313" key="3">
    <source>
        <dbReference type="Proteomes" id="UP001190926"/>
    </source>
</evidence>
<dbReference type="Pfam" id="PF01266">
    <property type="entry name" value="DAO"/>
    <property type="match status" value="1"/>
</dbReference>
<dbReference type="AlphaFoldDB" id="A0AAD4J8Y8"/>
<dbReference type="Gene3D" id="3.30.9.10">
    <property type="entry name" value="D-Amino Acid Oxidase, subunit A, domain 2"/>
    <property type="match status" value="1"/>
</dbReference>
<evidence type="ECO:0000259" key="1">
    <source>
        <dbReference type="Pfam" id="PF01266"/>
    </source>
</evidence>
<dbReference type="EMBL" id="SDAM02000120">
    <property type="protein sequence ID" value="KAH6828795.1"/>
    <property type="molecule type" value="Genomic_DNA"/>
</dbReference>
<sequence>MLAQNPAIISLNWKWPKTTITPTRITNNLTSLSVRCSFSSSVSRQPLRIAVLGAGFAGLSVAWNLLLNGSKESHLCVDIYDEAGIGGGASGIAGGLLHPYSPKVKLLWQGAECWEESLSLLTIAEQALLKLVKQGKGEILEDGESVIVRRRGILRPAVNSKNMNIMSENAQNCLANCRIEQIHEDAAQKLVPSLSVPLNMAFYMPEALNVNAQSYLKGLYLACENLANAMSTLGYVNRELNLHQKAVQSVLEFAGDYNAVIICFGARAAFLPELSGKLPLRACRGIIAKLQLGDDIREEYPQYSPSILSDAWLAVHGARHMDLGSTWDWESKNYSRDVTAGEASEAIKVLLPKALSVYPAIEKWTITGTVGGLRGMPPLTANGSLPLLGCVDEYLDGSRSCKYWLFTGLGARGLLYHARLGKLLAQAVLSCNEDLLPGELTSWKHKMYKV</sequence>
<protein>
    <submittedName>
        <fullName evidence="2">FAD-dependent oxidoreductase family protein</fullName>
    </submittedName>
</protein>
<dbReference type="InterPro" id="IPR036188">
    <property type="entry name" value="FAD/NAD-bd_sf"/>
</dbReference>
<feature type="domain" description="FAD dependent oxidoreductase" evidence="1">
    <location>
        <begin position="48"/>
        <end position="426"/>
    </location>
</feature>
<dbReference type="PANTHER" id="PTHR13847">
    <property type="entry name" value="SARCOSINE DEHYDROGENASE-RELATED"/>
    <property type="match status" value="1"/>
</dbReference>
<dbReference type="Proteomes" id="UP001190926">
    <property type="component" value="Unassembled WGS sequence"/>
</dbReference>
<name>A0AAD4J8Y8_PERFH</name>
<gene>
    <name evidence="2" type="ORF">C2S53_012932</name>
</gene>
<accession>A0AAD4J8Y8</accession>
<evidence type="ECO:0000313" key="2">
    <source>
        <dbReference type="EMBL" id="KAH6828795.1"/>
    </source>
</evidence>
<dbReference type="SUPFAM" id="SSF51905">
    <property type="entry name" value="FAD/NAD(P)-binding domain"/>
    <property type="match status" value="1"/>
</dbReference>
<reference evidence="2 3" key="1">
    <citation type="journal article" date="2021" name="Nat. Commun.">
        <title>Incipient diploidization of the medicinal plant Perilla within 10,000 years.</title>
        <authorList>
            <person name="Zhang Y."/>
            <person name="Shen Q."/>
            <person name="Leng L."/>
            <person name="Zhang D."/>
            <person name="Chen S."/>
            <person name="Shi Y."/>
            <person name="Ning Z."/>
            <person name="Chen S."/>
        </authorList>
    </citation>
    <scope>NUCLEOTIDE SEQUENCE [LARGE SCALE GENOMIC DNA]</scope>
    <source>
        <strain evidence="3">cv. PC099</strain>
    </source>
</reference>
<proteinExistence type="predicted"/>
<dbReference type="Gene3D" id="3.50.50.60">
    <property type="entry name" value="FAD/NAD(P)-binding domain"/>
    <property type="match status" value="1"/>
</dbReference>
<dbReference type="PANTHER" id="PTHR13847:SF261">
    <property type="entry name" value="FAD-DEPENDENT OXIDOREDUCTASE FAMILY PROTEIN"/>
    <property type="match status" value="1"/>
</dbReference>
<dbReference type="GO" id="GO:0005737">
    <property type="term" value="C:cytoplasm"/>
    <property type="evidence" value="ECO:0007669"/>
    <property type="project" value="TreeGrafter"/>
</dbReference>
<comment type="caution">
    <text evidence="2">The sequence shown here is derived from an EMBL/GenBank/DDBJ whole genome shotgun (WGS) entry which is preliminary data.</text>
</comment>
<keyword evidence="3" id="KW-1185">Reference proteome</keyword>
<organism evidence="2 3">
    <name type="scientific">Perilla frutescens var. hirtella</name>
    <name type="common">Perilla citriodora</name>
    <name type="synonym">Perilla setoyensis</name>
    <dbReference type="NCBI Taxonomy" id="608512"/>
    <lineage>
        <taxon>Eukaryota</taxon>
        <taxon>Viridiplantae</taxon>
        <taxon>Streptophyta</taxon>
        <taxon>Embryophyta</taxon>
        <taxon>Tracheophyta</taxon>
        <taxon>Spermatophyta</taxon>
        <taxon>Magnoliopsida</taxon>
        <taxon>eudicotyledons</taxon>
        <taxon>Gunneridae</taxon>
        <taxon>Pentapetalae</taxon>
        <taxon>asterids</taxon>
        <taxon>lamiids</taxon>
        <taxon>Lamiales</taxon>
        <taxon>Lamiaceae</taxon>
        <taxon>Nepetoideae</taxon>
        <taxon>Elsholtzieae</taxon>
        <taxon>Perilla</taxon>
    </lineage>
</organism>
<dbReference type="InterPro" id="IPR006076">
    <property type="entry name" value="FAD-dep_OxRdtase"/>
</dbReference>